<evidence type="ECO:0000256" key="1">
    <source>
        <dbReference type="SAM" id="MobiDB-lite"/>
    </source>
</evidence>
<proteinExistence type="predicted"/>
<reference evidence="2 3" key="1">
    <citation type="journal article" date="2014" name="PLoS Genet.">
        <title>Phylogenetically driven sequencing of extremely halophilic archaea reveals strategies for static and dynamic osmo-response.</title>
        <authorList>
            <person name="Becker E.A."/>
            <person name="Seitzer P.M."/>
            <person name="Tritt A."/>
            <person name="Larsen D."/>
            <person name="Krusor M."/>
            <person name="Yao A.I."/>
            <person name="Wu D."/>
            <person name="Madern D."/>
            <person name="Eisen J.A."/>
            <person name="Darling A.E."/>
            <person name="Facciotti M.T."/>
        </authorList>
    </citation>
    <scope>NUCLEOTIDE SEQUENCE [LARGE SCALE GENOMIC DNA]</scope>
    <source>
        <strain evidence="2 3">JCM 14848</strain>
    </source>
</reference>
<dbReference type="EMBL" id="AOIV01000002">
    <property type="protein sequence ID" value="ELZ35057.1"/>
    <property type="molecule type" value="Genomic_DNA"/>
</dbReference>
<dbReference type="AlphaFoldDB" id="M0DK38"/>
<keyword evidence="3" id="KW-1185">Reference proteome</keyword>
<dbReference type="InParanoid" id="M0DK38"/>
<gene>
    <name evidence="2" type="ORF">C474_00255</name>
</gene>
<dbReference type="Proteomes" id="UP000011513">
    <property type="component" value="Unassembled WGS sequence"/>
</dbReference>
<organism evidence="2 3">
    <name type="scientific">Halogeometricum pallidum JCM 14848</name>
    <dbReference type="NCBI Taxonomy" id="1227487"/>
    <lineage>
        <taxon>Archaea</taxon>
        <taxon>Methanobacteriati</taxon>
        <taxon>Methanobacteriota</taxon>
        <taxon>Stenosarchaea group</taxon>
        <taxon>Halobacteria</taxon>
        <taxon>Halobacteriales</taxon>
        <taxon>Haloferacaceae</taxon>
        <taxon>Halogeometricum</taxon>
    </lineage>
</organism>
<accession>M0DK38</accession>
<comment type="caution">
    <text evidence="2">The sequence shown here is derived from an EMBL/GenBank/DDBJ whole genome shotgun (WGS) entry which is preliminary data.</text>
</comment>
<dbReference type="RefSeq" id="WP_008382812.1">
    <property type="nucleotide sequence ID" value="NZ_AOIV01000002.1"/>
</dbReference>
<evidence type="ECO:0000313" key="3">
    <source>
        <dbReference type="Proteomes" id="UP000011513"/>
    </source>
</evidence>
<sequence>MERGSFDPEVVVSVDTPGFGARIEHEEDVYKLVTGEVAAGTFEGDGTDGGTPAVVVDSRVRDLDAPDGYEGESVVVKLDYGAKDVTFSARGREGTKSNPAAFSAVRGERPAGKLSEYEAAVKVLKRADNV</sequence>
<protein>
    <submittedName>
        <fullName evidence="2">Uncharacterized protein</fullName>
    </submittedName>
</protein>
<name>M0DK38_HALPD</name>
<feature type="region of interest" description="Disordered" evidence="1">
    <location>
        <begin position="90"/>
        <end position="111"/>
    </location>
</feature>
<evidence type="ECO:0000313" key="2">
    <source>
        <dbReference type="EMBL" id="ELZ35057.1"/>
    </source>
</evidence>